<dbReference type="PROSITE" id="PS51221">
    <property type="entry name" value="TTL"/>
    <property type="match status" value="1"/>
</dbReference>
<dbReference type="InterPro" id="IPR057954">
    <property type="entry name" value="SET_TTL12"/>
</dbReference>
<dbReference type="Proteomes" id="UP001497497">
    <property type="component" value="Unassembled WGS sequence"/>
</dbReference>
<organism evidence="2 3">
    <name type="scientific">Lymnaea stagnalis</name>
    <name type="common">Great pond snail</name>
    <name type="synonym">Helix stagnalis</name>
    <dbReference type="NCBI Taxonomy" id="6523"/>
    <lineage>
        <taxon>Eukaryota</taxon>
        <taxon>Metazoa</taxon>
        <taxon>Spiralia</taxon>
        <taxon>Lophotrochozoa</taxon>
        <taxon>Mollusca</taxon>
        <taxon>Gastropoda</taxon>
        <taxon>Heterobranchia</taxon>
        <taxon>Euthyneura</taxon>
        <taxon>Panpulmonata</taxon>
        <taxon>Hygrophila</taxon>
        <taxon>Lymnaeoidea</taxon>
        <taxon>Lymnaeidae</taxon>
        <taxon>Lymnaea</taxon>
    </lineage>
</organism>
<sequence>MSISNDESNQNSETPVLLFTKFVELHQNQLVNSGVPELYWHTLYHKLVVLEESYDAGTKFQMQQVLHTNDNGDTTGFHWSICATSPLQLNDPQHIYLIDHAWTYSSTDAYAALKEVPGLVQRMTGLMDIQENGQSQEELIDIILDTMWQYNQTYRFGNFAMGSDDALPRWYIMDEFGSRIRHSDDPNFRVVPFFFSGTGLAYSIMWPIKDTETGDEATRDYLEGEINPAVRQAKLIPWQPVDLSDLSYSQKEPGVEHFASYRLNETLPSSDFEFPGLPKDRNVKVFIEYREFIEHLTDPRFEVVESPDQADVLWYFRHFHEFLELSQTKPGCLINQFPCENVVTVKDMMAIVARRAATPDADDPLASNPKWLPVTYNLKTELAKFVSFYQHREKRDLDNHWICKPWNLARSLDTYVTKNLKQIVRLPDSGPKVACKYIENPVLFYRSDVQAQVKFDIRYIVLLTSVEPLQIYAYQVFWLRFANMPYSLTSLYDYEKHFTVMNYVEGADTKLKQVHYNEFIPEFERQYPEFQWQDVENDIFRMFKELFQAATALPAPQGIGQSPQSRAMYAVDLMLAWDKKPTGEKVIQPMICEVNFSPDCARACKYHPFFVNDIFSVLFLDDTEDKHVVPL</sequence>
<dbReference type="PANTHER" id="PTHR46088">
    <property type="entry name" value="TUBULIN--TYROSINE LIGASE-LIKE PROTEIN 12"/>
    <property type="match status" value="1"/>
</dbReference>
<dbReference type="Gene3D" id="3.30.470.20">
    <property type="entry name" value="ATP-grasp fold, B domain"/>
    <property type="match status" value="1"/>
</dbReference>
<feature type="domain" description="Tubulin--tyrosine ligase-like protein 12 SET-like" evidence="1">
    <location>
        <begin position="82"/>
        <end position="242"/>
    </location>
</feature>
<comment type="caution">
    <text evidence="2">The sequence shown here is derived from an EMBL/GenBank/DDBJ whole genome shotgun (WGS) entry which is preliminary data.</text>
</comment>
<evidence type="ECO:0000313" key="3">
    <source>
        <dbReference type="Proteomes" id="UP001497497"/>
    </source>
</evidence>
<evidence type="ECO:0000259" key="1">
    <source>
        <dbReference type="Pfam" id="PF25556"/>
    </source>
</evidence>
<dbReference type="AlphaFoldDB" id="A0AAV2HDF7"/>
<accession>A0AAV2HDF7</accession>
<dbReference type="PANTHER" id="PTHR46088:SF1">
    <property type="entry name" value="TUBULIN--TYROSINE LIGASE-LIKE PROTEIN 12"/>
    <property type="match status" value="1"/>
</dbReference>
<keyword evidence="3" id="KW-1185">Reference proteome</keyword>
<evidence type="ECO:0000313" key="2">
    <source>
        <dbReference type="EMBL" id="CAL1531890.1"/>
    </source>
</evidence>
<name>A0AAV2HDF7_LYMST</name>
<dbReference type="Pfam" id="PF03133">
    <property type="entry name" value="TTL"/>
    <property type="match status" value="1"/>
</dbReference>
<dbReference type="InterPro" id="IPR004344">
    <property type="entry name" value="TTL/TTLL_fam"/>
</dbReference>
<reference evidence="2 3" key="1">
    <citation type="submission" date="2024-04" db="EMBL/GenBank/DDBJ databases">
        <authorList>
            <consortium name="Genoscope - CEA"/>
            <person name="William W."/>
        </authorList>
    </citation>
    <scope>NUCLEOTIDE SEQUENCE [LARGE SCALE GENOMIC DNA]</scope>
</reference>
<dbReference type="InterPro" id="IPR027749">
    <property type="entry name" value="TTLL12"/>
</dbReference>
<protein>
    <recommendedName>
        <fullName evidence="1">Tubulin--tyrosine ligase-like protein 12 SET-like domain-containing protein</fullName>
    </recommendedName>
</protein>
<dbReference type="Pfam" id="PF25556">
    <property type="entry name" value="SET_TTL"/>
    <property type="match status" value="1"/>
</dbReference>
<dbReference type="GO" id="GO:0005737">
    <property type="term" value="C:cytoplasm"/>
    <property type="evidence" value="ECO:0007669"/>
    <property type="project" value="TreeGrafter"/>
</dbReference>
<dbReference type="EMBL" id="CAXITT010000100">
    <property type="protein sequence ID" value="CAL1531890.1"/>
    <property type="molecule type" value="Genomic_DNA"/>
</dbReference>
<proteinExistence type="predicted"/>
<gene>
    <name evidence="2" type="ORF">GSLYS_00005985001</name>
</gene>